<dbReference type="InterPro" id="IPR013740">
    <property type="entry name" value="Redoxin"/>
</dbReference>
<dbReference type="PROSITE" id="PS51352">
    <property type="entry name" value="THIOREDOXIN_2"/>
    <property type="match status" value="1"/>
</dbReference>
<sequence length="183" mass="19880">MSLRLTRRTLLLAAGVGALPVAHARALVRPWPADWAVPSLRLPDLQGLEHTLEPLRGQVVVLNFWASWCEPCVAEMPSLLRLAETRANDGVIVLAVNYQEGADKVRRFLDTVLGEVPGSMPVLLDRDGAAAKAWTPRVFPSTVLIDRDGSPRWAVIGELDWTGEQASTLLAPLVAGPAPGQRR</sequence>
<evidence type="ECO:0000313" key="7">
    <source>
        <dbReference type="Proteomes" id="UP001165541"/>
    </source>
</evidence>
<keyword evidence="3" id="KW-0676">Redox-active center</keyword>
<dbReference type="Gene3D" id="3.40.30.10">
    <property type="entry name" value="Glutaredoxin"/>
    <property type="match status" value="1"/>
</dbReference>
<dbReference type="PANTHER" id="PTHR42852">
    <property type="entry name" value="THIOL:DISULFIDE INTERCHANGE PROTEIN DSBE"/>
    <property type="match status" value="1"/>
</dbReference>
<dbReference type="InterPro" id="IPR013766">
    <property type="entry name" value="Thioredoxin_domain"/>
</dbReference>
<dbReference type="SUPFAM" id="SSF52833">
    <property type="entry name" value="Thioredoxin-like"/>
    <property type="match status" value="1"/>
</dbReference>
<dbReference type="EMBL" id="JAMKFE010000001">
    <property type="protein sequence ID" value="MCM5678299.1"/>
    <property type="molecule type" value="Genomic_DNA"/>
</dbReference>
<dbReference type="Proteomes" id="UP001165541">
    <property type="component" value="Unassembled WGS sequence"/>
</dbReference>
<evidence type="ECO:0000256" key="1">
    <source>
        <dbReference type="ARBA" id="ARBA00004196"/>
    </source>
</evidence>
<organism evidence="6 7">
    <name type="scientific">Caldimonas mangrovi</name>
    <dbReference type="NCBI Taxonomy" id="2944811"/>
    <lineage>
        <taxon>Bacteria</taxon>
        <taxon>Pseudomonadati</taxon>
        <taxon>Pseudomonadota</taxon>
        <taxon>Betaproteobacteria</taxon>
        <taxon>Burkholderiales</taxon>
        <taxon>Sphaerotilaceae</taxon>
        <taxon>Caldimonas</taxon>
    </lineage>
</organism>
<dbReference type="Pfam" id="PF08534">
    <property type="entry name" value="Redoxin"/>
    <property type="match status" value="1"/>
</dbReference>
<dbReference type="InterPro" id="IPR006311">
    <property type="entry name" value="TAT_signal"/>
</dbReference>
<keyword evidence="4" id="KW-0732">Signal</keyword>
<dbReference type="PROSITE" id="PS51318">
    <property type="entry name" value="TAT"/>
    <property type="match status" value="1"/>
</dbReference>
<dbReference type="RefSeq" id="WP_251776435.1">
    <property type="nucleotide sequence ID" value="NZ_JAMKFE010000001.1"/>
</dbReference>
<dbReference type="InterPro" id="IPR050553">
    <property type="entry name" value="Thioredoxin_ResA/DsbE_sf"/>
</dbReference>
<dbReference type="InterPro" id="IPR036249">
    <property type="entry name" value="Thioredoxin-like_sf"/>
</dbReference>
<evidence type="ECO:0000256" key="2">
    <source>
        <dbReference type="ARBA" id="ARBA00022748"/>
    </source>
</evidence>
<comment type="subcellular location">
    <subcellularLocation>
        <location evidence="1">Cell envelope</location>
    </subcellularLocation>
</comment>
<dbReference type="PANTHER" id="PTHR42852:SF13">
    <property type="entry name" value="PROTEIN DIPZ"/>
    <property type="match status" value="1"/>
</dbReference>
<proteinExistence type="predicted"/>
<reference evidence="6" key="1">
    <citation type="submission" date="2022-05" db="EMBL/GenBank/DDBJ databases">
        <title>Schlegelella sp. nov., isolated from mangrove soil.</title>
        <authorList>
            <person name="Liu Y."/>
            <person name="Ge X."/>
            <person name="Liu W."/>
        </authorList>
    </citation>
    <scope>NUCLEOTIDE SEQUENCE</scope>
    <source>
        <strain evidence="6">S2-27</strain>
    </source>
</reference>
<evidence type="ECO:0000313" key="6">
    <source>
        <dbReference type="EMBL" id="MCM5678299.1"/>
    </source>
</evidence>
<dbReference type="PROSITE" id="PS00194">
    <property type="entry name" value="THIOREDOXIN_1"/>
    <property type="match status" value="1"/>
</dbReference>
<protein>
    <submittedName>
        <fullName evidence="6">TlpA family protein disulfide reductase</fullName>
    </submittedName>
</protein>
<dbReference type="CDD" id="cd02966">
    <property type="entry name" value="TlpA_like_family"/>
    <property type="match status" value="1"/>
</dbReference>
<evidence type="ECO:0000259" key="5">
    <source>
        <dbReference type="PROSITE" id="PS51352"/>
    </source>
</evidence>
<evidence type="ECO:0000256" key="3">
    <source>
        <dbReference type="ARBA" id="ARBA00023284"/>
    </source>
</evidence>
<accession>A0ABT0YIP6</accession>
<dbReference type="InterPro" id="IPR017937">
    <property type="entry name" value="Thioredoxin_CS"/>
</dbReference>
<evidence type="ECO:0000256" key="4">
    <source>
        <dbReference type="SAM" id="SignalP"/>
    </source>
</evidence>
<feature type="chain" id="PRO_5046507443" evidence="4">
    <location>
        <begin position="25"/>
        <end position="183"/>
    </location>
</feature>
<feature type="signal peptide" evidence="4">
    <location>
        <begin position="1"/>
        <end position="24"/>
    </location>
</feature>
<keyword evidence="7" id="KW-1185">Reference proteome</keyword>
<feature type="domain" description="Thioredoxin" evidence="5">
    <location>
        <begin position="31"/>
        <end position="175"/>
    </location>
</feature>
<comment type="caution">
    <text evidence="6">The sequence shown here is derived from an EMBL/GenBank/DDBJ whole genome shotgun (WGS) entry which is preliminary data.</text>
</comment>
<keyword evidence="2" id="KW-0201">Cytochrome c-type biogenesis</keyword>
<gene>
    <name evidence="6" type="ORF">M8A51_02010</name>
</gene>
<name>A0ABT0YIP6_9BURK</name>